<accession>A0A8H7QLJ2</accession>
<name>A0A8H7QLJ2_9FUNG</name>
<evidence type="ECO:0000256" key="2">
    <source>
        <dbReference type="ARBA" id="ARBA00022801"/>
    </source>
</evidence>
<keyword evidence="3 4" id="KW-0326">Glycosidase</keyword>
<feature type="chain" id="PRO_5034401816" description="Trehalase" evidence="5">
    <location>
        <begin position="20"/>
        <end position="615"/>
    </location>
</feature>
<dbReference type="PRINTS" id="PR00744">
    <property type="entry name" value="GLHYDRLASE37"/>
</dbReference>
<feature type="signal peptide" evidence="5">
    <location>
        <begin position="1"/>
        <end position="19"/>
    </location>
</feature>
<keyword evidence="5" id="KW-0732">Signal</keyword>
<dbReference type="AlphaFoldDB" id="A0A8H7QLJ2"/>
<dbReference type="InterPro" id="IPR008928">
    <property type="entry name" value="6-hairpin_glycosidase_sf"/>
</dbReference>
<dbReference type="EMBL" id="JAEPRD010000184">
    <property type="protein sequence ID" value="KAG2194897.1"/>
    <property type="molecule type" value="Genomic_DNA"/>
</dbReference>
<dbReference type="SUPFAM" id="SSF48208">
    <property type="entry name" value="Six-hairpin glycosidases"/>
    <property type="match status" value="1"/>
</dbReference>
<proteinExistence type="inferred from homology"/>
<keyword evidence="2 4" id="KW-0378">Hydrolase</keyword>
<dbReference type="PANTHER" id="PTHR23403:SF1">
    <property type="entry name" value="TREHALASE"/>
    <property type="match status" value="1"/>
</dbReference>
<reference evidence="6" key="1">
    <citation type="submission" date="2020-12" db="EMBL/GenBank/DDBJ databases">
        <title>Metabolic potential, ecology and presence of endohyphal bacteria is reflected in genomic diversity of Mucoromycotina.</title>
        <authorList>
            <person name="Muszewska A."/>
            <person name="Okrasinska A."/>
            <person name="Steczkiewicz K."/>
            <person name="Drgas O."/>
            <person name="Orlowska M."/>
            <person name="Perlinska-Lenart U."/>
            <person name="Aleksandrzak-Piekarczyk T."/>
            <person name="Szatraj K."/>
            <person name="Zielenkiewicz U."/>
            <person name="Pilsyk S."/>
            <person name="Malc E."/>
            <person name="Mieczkowski P."/>
            <person name="Kruszewska J.S."/>
            <person name="Biernat P."/>
            <person name="Pawlowska J."/>
        </authorList>
    </citation>
    <scope>NUCLEOTIDE SEQUENCE</scope>
    <source>
        <strain evidence="6">WA0000017839</strain>
    </source>
</reference>
<dbReference type="PROSITE" id="PS00928">
    <property type="entry name" value="TREHALASE_2"/>
    <property type="match status" value="1"/>
</dbReference>
<keyword evidence="7" id="KW-1185">Reference proteome</keyword>
<dbReference type="InterPro" id="IPR012341">
    <property type="entry name" value="6hp_glycosidase-like_sf"/>
</dbReference>
<dbReference type="EC" id="3.2.1.28" evidence="4"/>
<dbReference type="InterPro" id="IPR018232">
    <property type="entry name" value="Glyco_hydro_37_CS"/>
</dbReference>
<dbReference type="Gene3D" id="1.50.10.10">
    <property type="match status" value="1"/>
</dbReference>
<evidence type="ECO:0000256" key="1">
    <source>
        <dbReference type="ARBA" id="ARBA00005615"/>
    </source>
</evidence>
<evidence type="ECO:0000313" key="7">
    <source>
        <dbReference type="Proteomes" id="UP000603453"/>
    </source>
</evidence>
<dbReference type="Pfam" id="PF01204">
    <property type="entry name" value="Trehalase"/>
    <property type="match status" value="1"/>
</dbReference>
<gene>
    <name evidence="6" type="ORF">INT47_010639</name>
</gene>
<dbReference type="PROSITE" id="PS00927">
    <property type="entry name" value="TREHALASE_1"/>
    <property type="match status" value="1"/>
</dbReference>
<comment type="catalytic activity">
    <reaction evidence="4">
        <text>alpha,alpha-trehalose + H2O = alpha-D-glucose + beta-D-glucose</text>
        <dbReference type="Rhea" id="RHEA:32675"/>
        <dbReference type="ChEBI" id="CHEBI:15377"/>
        <dbReference type="ChEBI" id="CHEBI:15903"/>
        <dbReference type="ChEBI" id="CHEBI:16551"/>
        <dbReference type="ChEBI" id="CHEBI:17925"/>
        <dbReference type="EC" id="3.2.1.28"/>
    </reaction>
</comment>
<dbReference type="GO" id="GO:0004555">
    <property type="term" value="F:alpha,alpha-trehalase activity"/>
    <property type="evidence" value="ECO:0007669"/>
    <property type="project" value="UniProtKB-EC"/>
</dbReference>
<evidence type="ECO:0000313" key="6">
    <source>
        <dbReference type="EMBL" id="KAG2194897.1"/>
    </source>
</evidence>
<dbReference type="PANTHER" id="PTHR23403">
    <property type="entry name" value="TREHALASE"/>
    <property type="match status" value="1"/>
</dbReference>
<dbReference type="Proteomes" id="UP000603453">
    <property type="component" value="Unassembled WGS sequence"/>
</dbReference>
<dbReference type="InterPro" id="IPR001661">
    <property type="entry name" value="Glyco_hydro_37"/>
</dbReference>
<evidence type="ECO:0000256" key="3">
    <source>
        <dbReference type="ARBA" id="ARBA00023295"/>
    </source>
</evidence>
<organism evidence="6 7">
    <name type="scientific">Mucor saturninus</name>
    <dbReference type="NCBI Taxonomy" id="64648"/>
    <lineage>
        <taxon>Eukaryota</taxon>
        <taxon>Fungi</taxon>
        <taxon>Fungi incertae sedis</taxon>
        <taxon>Mucoromycota</taxon>
        <taxon>Mucoromycotina</taxon>
        <taxon>Mucoromycetes</taxon>
        <taxon>Mucorales</taxon>
        <taxon>Mucorineae</taxon>
        <taxon>Mucoraceae</taxon>
        <taxon>Mucor</taxon>
    </lineage>
</organism>
<evidence type="ECO:0000256" key="5">
    <source>
        <dbReference type="SAM" id="SignalP"/>
    </source>
</evidence>
<comment type="caution">
    <text evidence="6">The sequence shown here is derived from an EMBL/GenBank/DDBJ whole genome shotgun (WGS) entry which is preliminary data.</text>
</comment>
<protein>
    <recommendedName>
        <fullName evidence="4">Trehalase</fullName>
        <ecNumber evidence="4">3.2.1.28</ecNumber>
    </recommendedName>
    <alternativeName>
        <fullName evidence="4">Alpha-trehalose glucohydrolase</fullName>
    </alternativeName>
</protein>
<comment type="similarity">
    <text evidence="1 4">Belongs to the glycosyl hydrolase 37 family.</text>
</comment>
<dbReference type="GO" id="GO:0005993">
    <property type="term" value="P:trehalose catabolic process"/>
    <property type="evidence" value="ECO:0007669"/>
    <property type="project" value="TreeGrafter"/>
</dbReference>
<dbReference type="OrthoDB" id="3542292at2759"/>
<evidence type="ECO:0000256" key="4">
    <source>
        <dbReference type="RuleBase" id="RU361180"/>
    </source>
</evidence>
<sequence length="615" mass="70858">MLRLRWICSLVLGAFSVVAIDSHTTYTCDSPIYCKGDLLHTVQMARIFSDSKTFVDMPTSKSEAQVLQNFQALGGVNATKEQVQQFLNENFLKAGTEVKLLPNITIPPLRWIDNVTDPDYRGWISHLNEAWANLTFTFDTSDLCEDCSSSILPVKRPFVVPGGRFREFYYWDSYFVIKGLLLSDQVEMARNMILNFFDFVETYGFIPNGARIYYLNRSQPPFLTQMVQEFWEKTGDRDFMTQALPHLEKEYAHWMTNASISVPDPENPHKKYKLNHYVTLNTSPRPESYVEDYNTVNNGTDFTDAEKDQMYADIAAGAETGFDYSSRWVKQKYPAADQKENYEMLRTIHTSEIVPIDLNSLLWNTESMLAEWFTEFGENTRETKKKAAYYQTQAKKRLDAIERLMWNEDDYNFYDYNLTDNSQNKDFTPANLFPLWLGAIPPRILNDKKILSHVYDEAENALRKYPGILTTSYYNTTMQWDWPNGWPPLSYVAMEGMLRVDKYLNNDKKNYTTSHGTSIYRLSHNLAERYAASAYCGWYNTGGSIPGLLEKIENVSDDGHMFEKFDVNTIGVSGSQGEYVSQTGFGWTNGIALWIFNTFTNMTAPDCTQTITLSI</sequence>